<accession>A0A3P6CUQ1</accession>
<gene>
    <name evidence="1" type="ORF">BOLC4T26031H</name>
</gene>
<evidence type="ECO:0000313" key="1">
    <source>
        <dbReference type="EMBL" id="VDD11199.1"/>
    </source>
</evidence>
<organism evidence="1">
    <name type="scientific">Brassica oleracea</name>
    <name type="common">Wild cabbage</name>
    <dbReference type="NCBI Taxonomy" id="3712"/>
    <lineage>
        <taxon>Eukaryota</taxon>
        <taxon>Viridiplantae</taxon>
        <taxon>Streptophyta</taxon>
        <taxon>Embryophyta</taxon>
        <taxon>Tracheophyta</taxon>
        <taxon>Spermatophyta</taxon>
        <taxon>Magnoliopsida</taxon>
        <taxon>eudicotyledons</taxon>
        <taxon>Gunneridae</taxon>
        <taxon>Pentapetalae</taxon>
        <taxon>rosids</taxon>
        <taxon>malvids</taxon>
        <taxon>Brassicales</taxon>
        <taxon>Brassicaceae</taxon>
        <taxon>Brassiceae</taxon>
        <taxon>Brassica</taxon>
    </lineage>
</organism>
<dbReference type="EMBL" id="LR031873">
    <property type="protein sequence ID" value="VDD11199.1"/>
    <property type="molecule type" value="Genomic_DNA"/>
</dbReference>
<dbReference type="AlphaFoldDB" id="A0A3P6CUQ1"/>
<protein>
    <submittedName>
        <fullName evidence="1">Uncharacterized protein</fullName>
    </submittedName>
</protein>
<sequence length="128" mass="14340">MKTETNDTVEVTTPVSNLAQNMESTNTVSIHLHKLILEDESGVATHLGSYRICYKPRGGFTASDLSQFLHEQEVSLSQQLAEVIDGEINHSLALDISLREPVFVTVNISFIQDRRRPTNRTDGSERNK</sequence>
<reference evidence="1" key="1">
    <citation type="submission" date="2018-11" db="EMBL/GenBank/DDBJ databases">
        <authorList>
            <consortium name="Genoscope - CEA"/>
            <person name="William W."/>
        </authorList>
    </citation>
    <scope>NUCLEOTIDE SEQUENCE</scope>
</reference>
<name>A0A3P6CUQ1_BRAOL</name>
<proteinExistence type="predicted"/>